<protein>
    <submittedName>
        <fullName evidence="1">Uncharacterized protein</fullName>
    </submittedName>
</protein>
<dbReference type="AlphaFoldDB" id="A0A8C9L9C4"/>
<dbReference type="PANTHER" id="PTHR16525:SF0">
    <property type="entry name" value="PROTEIN C12ORF4"/>
    <property type="match status" value="1"/>
</dbReference>
<dbReference type="GO" id="GO:0043304">
    <property type="term" value="P:regulation of mast cell degranulation"/>
    <property type="evidence" value="ECO:0007669"/>
    <property type="project" value="TreeGrafter"/>
</dbReference>
<keyword evidence="2" id="KW-1185">Reference proteome</keyword>
<proteinExistence type="predicted"/>
<organism evidence="1 2">
    <name type="scientific">Pavo cristatus</name>
    <name type="common">Indian peafowl</name>
    <name type="synonym">Blue peafowl</name>
    <dbReference type="NCBI Taxonomy" id="9049"/>
    <lineage>
        <taxon>Eukaryota</taxon>
        <taxon>Metazoa</taxon>
        <taxon>Chordata</taxon>
        <taxon>Craniata</taxon>
        <taxon>Vertebrata</taxon>
        <taxon>Euteleostomi</taxon>
        <taxon>Archelosauria</taxon>
        <taxon>Archosauria</taxon>
        <taxon>Dinosauria</taxon>
        <taxon>Saurischia</taxon>
        <taxon>Theropoda</taxon>
        <taxon>Coelurosauria</taxon>
        <taxon>Aves</taxon>
        <taxon>Neognathae</taxon>
        <taxon>Galloanserae</taxon>
        <taxon>Galliformes</taxon>
        <taxon>Phasianidae</taxon>
        <taxon>Phasianinae</taxon>
        <taxon>Pavo</taxon>
    </lineage>
</organism>
<evidence type="ECO:0000313" key="2">
    <source>
        <dbReference type="Proteomes" id="UP000694428"/>
    </source>
</evidence>
<dbReference type="Proteomes" id="UP000694428">
    <property type="component" value="Unplaced"/>
</dbReference>
<dbReference type="PANTHER" id="PTHR16525">
    <property type="entry name" value="PROTEIN C12ORF4"/>
    <property type="match status" value="1"/>
</dbReference>
<name>A0A8C9L9C4_PAVCR</name>
<dbReference type="Pfam" id="PF10154">
    <property type="entry name" value="Fy-3"/>
    <property type="match status" value="1"/>
</dbReference>
<evidence type="ECO:0000313" key="1">
    <source>
        <dbReference type="Ensembl" id="ENSPSTP00000011602.1"/>
    </source>
</evidence>
<reference evidence="1" key="2">
    <citation type="submission" date="2025-09" db="UniProtKB">
        <authorList>
            <consortium name="Ensembl"/>
        </authorList>
    </citation>
    <scope>IDENTIFICATION</scope>
</reference>
<dbReference type="InterPro" id="IPR019311">
    <property type="entry name" value="Fy-3"/>
</dbReference>
<reference evidence="1" key="1">
    <citation type="submission" date="2025-08" db="UniProtKB">
        <authorList>
            <consortium name="Ensembl"/>
        </authorList>
    </citation>
    <scope>IDENTIFICATION</scope>
</reference>
<dbReference type="Ensembl" id="ENSPSTT00000012175.1">
    <property type="protein sequence ID" value="ENSPSTP00000011602.1"/>
    <property type="gene ID" value="ENSPSTG00000008151.1"/>
</dbReference>
<dbReference type="GO" id="GO:0005737">
    <property type="term" value="C:cytoplasm"/>
    <property type="evidence" value="ECO:0007669"/>
    <property type="project" value="TreeGrafter"/>
</dbReference>
<sequence length="75" mass="8873">MDKVMQELGKSLTDQDVNSLAARHFESQQDLENKWTNELKQSTAIQKQEYQEWVIKLHQDLKNPNNSSIRYLILL</sequence>
<accession>A0A8C9L9C4</accession>